<dbReference type="Pfam" id="PF19037">
    <property type="entry name" value="Fuz_longin_2"/>
    <property type="match status" value="1"/>
</dbReference>
<evidence type="ECO:0000313" key="6">
    <source>
        <dbReference type="Proteomes" id="UP000041254"/>
    </source>
</evidence>
<keyword evidence="6" id="KW-1185">Reference proteome</keyword>
<dbReference type="InterPro" id="IPR043972">
    <property type="entry name" value="FUZ/MON1/HPS1_longin_1"/>
</dbReference>
<dbReference type="GO" id="GO:0006623">
    <property type="term" value="P:protein targeting to vacuole"/>
    <property type="evidence" value="ECO:0007669"/>
    <property type="project" value="InterPro"/>
</dbReference>
<organism evidence="5 6">
    <name type="scientific">Vitrella brassicaformis (strain CCMP3155)</name>
    <dbReference type="NCBI Taxonomy" id="1169540"/>
    <lineage>
        <taxon>Eukaryota</taxon>
        <taxon>Sar</taxon>
        <taxon>Alveolata</taxon>
        <taxon>Colpodellida</taxon>
        <taxon>Vitrellaceae</taxon>
        <taxon>Vitrella</taxon>
    </lineage>
</organism>
<accession>A0A0G4F4D9</accession>
<dbReference type="InterPro" id="IPR043970">
    <property type="entry name" value="FUZ/MON1/HPS1_longin_3"/>
</dbReference>
<gene>
    <name evidence="5" type="ORF">Vbra_14384</name>
</gene>
<feature type="compositionally biased region" description="Low complexity" evidence="1">
    <location>
        <begin position="41"/>
        <end position="50"/>
    </location>
</feature>
<dbReference type="InterPro" id="IPR043971">
    <property type="entry name" value="FUZ/MON1/HPS1_longin_2"/>
</dbReference>
<evidence type="ECO:0008006" key="7">
    <source>
        <dbReference type="Google" id="ProtNLM"/>
    </source>
</evidence>
<feature type="domain" description="FUZ/MON1/HPS1 third Longin" evidence="4">
    <location>
        <begin position="709"/>
        <end position="796"/>
    </location>
</feature>
<feature type="domain" description="FUZ/MON1/HPS1 first Longin" evidence="2">
    <location>
        <begin position="342"/>
        <end position="424"/>
    </location>
</feature>
<evidence type="ECO:0000259" key="2">
    <source>
        <dbReference type="Pfam" id="PF19036"/>
    </source>
</evidence>
<dbReference type="Proteomes" id="UP000041254">
    <property type="component" value="Unassembled WGS sequence"/>
</dbReference>
<dbReference type="Pfam" id="PF19038">
    <property type="entry name" value="Fuz_longin_3"/>
    <property type="match status" value="1"/>
</dbReference>
<dbReference type="PANTHER" id="PTHR13027">
    <property type="entry name" value="SAND PROTEIN-RELATED"/>
    <property type="match status" value="1"/>
</dbReference>
<dbReference type="STRING" id="1169540.A0A0G4F4D9"/>
<dbReference type="VEuPathDB" id="CryptoDB:Vbra_14384"/>
<feature type="region of interest" description="Disordered" evidence="1">
    <location>
        <begin position="1"/>
        <end position="306"/>
    </location>
</feature>
<dbReference type="AlphaFoldDB" id="A0A0G4F4D9"/>
<reference evidence="5 6" key="1">
    <citation type="submission" date="2014-11" db="EMBL/GenBank/DDBJ databases">
        <authorList>
            <person name="Zhu J."/>
            <person name="Qi W."/>
            <person name="Song R."/>
        </authorList>
    </citation>
    <scope>NUCLEOTIDE SEQUENCE [LARGE SCALE GENOMIC DNA]</scope>
</reference>
<feature type="compositionally biased region" description="Low complexity" evidence="1">
    <location>
        <begin position="435"/>
        <end position="454"/>
    </location>
</feature>
<sequence>MAQANEGTPLPVDSEADSHAARVAGVPGGFADTGEEEITEEPSTAAAASAADEDATVPRDRSLLVIQDEADEEDAAGADWSDYAQEGSPLRTARGMRTAAAAEDRERVHPPVMSGAFLSVTEGAEDAEEPAPRVGLEDILLESEQDASCDDFYGTQDTTQPASAAATDQERVDEPDAGSKGDDIQRPSEPFAASAEDLPNGVKWGTSPPLPSVPLRYDEGSSGESSPTSNEGSPLEGISLEPSQPAEAPAKEIQAEPEQATTDNGEVVLAERREGRGDKGGEQPEGDSETRRPPGLPDGRPARNRSFALRKSVDEIHSSYDLASKCVDEDDSVPEWYKHDDHVLIFTYSGKPVWSRYGSEDRLSAFTGTLSAIVSKMASLFVHSKGTDSLRYIKAGDHIFAFMERGPLWLVSISRGVRGRNKWQESIDALQSFSVPSTAPSCPVTPPTATAPHPSDGPTVYPQHHHQRIHTYSMLAELLDRIHQQLICILTRGIDKTLKARPSYDVRALLGGTDAVLNNLIEWSGRDMFALVDSFEPLPLAPPMRVIATNALKDFRAVGSGVNPQPHVLAAILLAHHRVVTMAVSRVIKNQLHPTDLVILINLVRSSALRQSESWTPVCLPHYNDSAFLYAYVNFSGRDLGLVVLSSTSDGDQFYALSQHFHRMMEALSSSGCLDAIRTSIAYCPYALPNSLLSTLGVPFIHVGYFLPSLQQYFGSAFSRDYQEPAREQQLFSVYHCCKTLLAKTKAKLPCQLFYKRRHESFFVWQTAEYHLYCCAPRWTELSTHSLTQLVQWLKTQESFLFISNIPTL</sequence>
<evidence type="ECO:0000256" key="1">
    <source>
        <dbReference type="SAM" id="MobiDB-lite"/>
    </source>
</evidence>
<dbReference type="InParanoid" id="A0A0G4F4D9"/>
<dbReference type="Pfam" id="PF19036">
    <property type="entry name" value="Fuz_longin_1"/>
    <property type="match status" value="1"/>
</dbReference>
<protein>
    <recommendedName>
        <fullName evidence="7">Vacuolar fusion protein MON1 homolog</fullName>
    </recommendedName>
</protein>
<evidence type="ECO:0000259" key="3">
    <source>
        <dbReference type="Pfam" id="PF19037"/>
    </source>
</evidence>
<dbReference type="EMBL" id="CDMY01000367">
    <property type="protein sequence ID" value="CEM06604.1"/>
    <property type="molecule type" value="Genomic_DNA"/>
</dbReference>
<feature type="compositionally biased region" description="Low complexity" evidence="1">
    <location>
        <begin position="91"/>
        <end position="101"/>
    </location>
</feature>
<feature type="domain" description="FUZ/MON1/HPS1 second Longin" evidence="3">
    <location>
        <begin position="571"/>
        <end position="665"/>
    </location>
</feature>
<dbReference type="GO" id="GO:0016192">
    <property type="term" value="P:vesicle-mediated transport"/>
    <property type="evidence" value="ECO:0007669"/>
    <property type="project" value="InterPro"/>
</dbReference>
<dbReference type="PhylomeDB" id="A0A0G4F4D9"/>
<feature type="compositionally biased region" description="Basic and acidic residues" evidence="1">
    <location>
        <begin position="168"/>
        <end position="186"/>
    </location>
</feature>
<evidence type="ECO:0000313" key="5">
    <source>
        <dbReference type="EMBL" id="CEM06604.1"/>
    </source>
</evidence>
<dbReference type="OrthoDB" id="272411at2759"/>
<name>A0A0G4F4D9_VITBC</name>
<feature type="compositionally biased region" description="Polar residues" evidence="1">
    <location>
        <begin position="222"/>
        <end position="232"/>
    </location>
</feature>
<feature type="region of interest" description="Disordered" evidence="1">
    <location>
        <begin position="435"/>
        <end position="463"/>
    </location>
</feature>
<dbReference type="PANTHER" id="PTHR13027:SF7">
    <property type="entry name" value="VACUOLAR FUSION PROTEIN MON1 HOMOLOG"/>
    <property type="match status" value="1"/>
</dbReference>
<proteinExistence type="predicted"/>
<dbReference type="PRINTS" id="PR01546">
    <property type="entry name" value="YEAST73DUF"/>
</dbReference>
<feature type="compositionally biased region" description="Basic and acidic residues" evidence="1">
    <location>
        <begin position="269"/>
        <end position="292"/>
    </location>
</feature>
<evidence type="ECO:0000259" key="4">
    <source>
        <dbReference type="Pfam" id="PF19038"/>
    </source>
</evidence>
<dbReference type="InterPro" id="IPR004353">
    <property type="entry name" value="Mon1"/>
</dbReference>
<feature type="compositionally biased region" description="Acidic residues" evidence="1">
    <location>
        <begin position="139"/>
        <end position="149"/>
    </location>
</feature>